<dbReference type="AlphaFoldDB" id="A0A6I6MPA1"/>
<accession>A0A6I6MPA1</accession>
<gene>
    <name evidence="2" type="ORF">DSM104635_02826</name>
</gene>
<keyword evidence="3" id="KW-1185">Reference proteome</keyword>
<feature type="transmembrane region" description="Helical" evidence="1">
    <location>
        <begin position="6"/>
        <end position="22"/>
    </location>
</feature>
<proteinExistence type="predicted"/>
<keyword evidence="1" id="KW-0472">Membrane</keyword>
<evidence type="ECO:0000313" key="3">
    <source>
        <dbReference type="Proteomes" id="UP000431269"/>
    </source>
</evidence>
<sequence length="128" mass="14236">MAEFLHNFWWLIFPIFGMYMAIQGNSTRERSTRDVISLIKSYTDQGKEPPPELLQSVSKALEAGVDEAGDGKNGSAWTFVIFAALGGGFFMAWWLNQTQDFAWAFLSVAVTMCVLAAGSLIILMFGRK</sequence>
<keyword evidence="1" id="KW-0812">Transmembrane</keyword>
<feature type="transmembrane region" description="Helical" evidence="1">
    <location>
        <begin position="101"/>
        <end position="125"/>
    </location>
</feature>
<keyword evidence="1" id="KW-1133">Transmembrane helix</keyword>
<dbReference type="Proteomes" id="UP000431269">
    <property type="component" value="Chromosome"/>
</dbReference>
<reference evidence="3" key="1">
    <citation type="submission" date="2019-12" db="EMBL/GenBank/DDBJ databases">
        <title>Complete genome of Terracaulis silvestris 0127_4.</title>
        <authorList>
            <person name="Vieira S."/>
            <person name="Riedel T."/>
            <person name="Sproer C."/>
            <person name="Pascual J."/>
            <person name="Boedeker C."/>
            <person name="Overmann J."/>
        </authorList>
    </citation>
    <scope>NUCLEOTIDE SEQUENCE [LARGE SCALE GENOMIC DNA]</scope>
    <source>
        <strain evidence="3">0127_4</strain>
    </source>
</reference>
<organism evidence="2 3">
    <name type="scientific">Terricaulis silvestris</name>
    <dbReference type="NCBI Taxonomy" id="2686094"/>
    <lineage>
        <taxon>Bacteria</taxon>
        <taxon>Pseudomonadati</taxon>
        <taxon>Pseudomonadota</taxon>
        <taxon>Alphaproteobacteria</taxon>
        <taxon>Caulobacterales</taxon>
        <taxon>Caulobacteraceae</taxon>
        <taxon>Terricaulis</taxon>
    </lineage>
</organism>
<protein>
    <submittedName>
        <fullName evidence="2">Uncharacterized protein</fullName>
    </submittedName>
</protein>
<evidence type="ECO:0000313" key="2">
    <source>
        <dbReference type="EMBL" id="QGZ95971.1"/>
    </source>
</evidence>
<feature type="transmembrane region" description="Helical" evidence="1">
    <location>
        <begin position="76"/>
        <end position="95"/>
    </location>
</feature>
<name>A0A6I6MPA1_9CAUL</name>
<dbReference type="KEGG" id="tsv:DSM104635_02826"/>
<dbReference type="EMBL" id="CP047045">
    <property type="protein sequence ID" value="QGZ95971.1"/>
    <property type="molecule type" value="Genomic_DNA"/>
</dbReference>
<evidence type="ECO:0000256" key="1">
    <source>
        <dbReference type="SAM" id="Phobius"/>
    </source>
</evidence>